<feature type="domain" description="HNH nuclease" evidence="2">
    <location>
        <begin position="113"/>
        <end position="151"/>
    </location>
</feature>
<evidence type="ECO:0000313" key="3">
    <source>
        <dbReference type="EMBL" id="QJA46009.1"/>
    </source>
</evidence>
<dbReference type="GO" id="GO:0004519">
    <property type="term" value="F:endonuclease activity"/>
    <property type="evidence" value="ECO:0007669"/>
    <property type="project" value="UniProtKB-KW"/>
</dbReference>
<protein>
    <submittedName>
        <fullName evidence="3">Putative homing endonuclease</fullName>
    </submittedName>
</protein>
<dbReference type="AlphaFoldDB" id="A0A6H1ZEX1"/>
<evidence type="ECO:0000256" key="1">
    <source>
        <dbReference type="SAM" id="Coils"/>
    </source>
</evidence>
<dbReference type="Gene3D" id="3.90.75.20">
    <property type="match status" value="1"/>
</dbReference>
<keyword evidence="1" id="KW-0175">Coiled coil</keyword>
<proteinExistence type="predicted"/>
<dbReference type="EMBL" id="MT144001">
    <property type="protein sequence ID" value="QJA46009.1"/>
    <property type="molecule type" value="Genomic_DNA"/>
</dbReference>
<sequence>MKLGDIAYGRDIGRTSSAPHQWTACSKCGKERWVRLHKKKLYIKNNVCFTCHSKASIKEAHRIATEQAKKLGKPAMNWKTGRTVKGDGYIQVKLQRDDFFYPMTNRDRYVTEHRLVMAKYMGRCLHRWEIVHHRNGVRLDNSLENLQLVDVDKHSQITILERRVKQLEERVIILEAENVAMRTERCL</sequence>
<evidence type="ECO:0000259" key="2">
    <source>
        <dbReference type="Pfam" id="PF13392"/>
    </source>
</evidence>
<keyword evidence="3" id="KW-0540">Nuclease</keyword>
<organism evidence="3">
    <name type="scientific">viral metagenome</name>
    <dbReference type="NCBI Taxonomy" id="1070528"/>
    <lineage>
        <taxon>unclassified sequences</taxon>
        <taxon>metagenomes</taxon>
        <taxon>organismal metagenomes</taxon>
    </lineage>
</organism>
<dbReference type="SUPFAM" id="SSF54060">
    <property type="entry name" value="His-Me finger endonucleases"/>
    <property type="match status" value="1"/>
</dbReference>
<name>A0A6H1ZEX1_9ZZZZ</name>
<dbReference type="InterPro" id="IPR044925">
    <property type="entry name" value="His-Me_finger_sf"/>
</dbReference>
<keyword evidence="3" id="KW-0378">Hydrolase</keyword>
<dbReference type="Pfam" id="PF13392">
    <property type="entry name" value="HNH_3"/>
    <property type="match status" value="1"/>
</dbReference>
<keyword evidence="3" id="KW-0255">Endonuclease</keyword>
<reference evidence="3" key="1">
    <citation type="submission" date="2020-03" db="EMBL/GenBank/DDBJ databases">
        <title>The deep terrestrial virosphere.</title>
        <authorList>
            <person name="Holmfeldt K."/>
            <person name="Nilsson E."/>
            <person name="Simone D."/>
            <person name="Lopez-Fernandez M."/>
            <person name="Wu X."/>
            <person name="de Brujin I."/>
            <person name="Lundin D."/>
            <person name="Andersson A."/>
            <person name="Bertilsson S."/>
            <person name="Dopson M."/>
        </authorList>
    </citation>
    <scope>NUCLEOTIDE SEQUENCE</scope>
    <source>
        <strain evidence="3">TM448A00302</strain>
    </source>
</reference>
<dbReference type="InterPro" id="IPR003615">
    <property type="entry name" value="HNH_nuc"/>
</dbReference>
<feature type="coiled-coil region" evidence="1">
    <location>
        <begin position="157"/>
        <end position="184"/>
    </location>
</feature>
<accession>A0A6H1ZEX1</accession>
<gene>
    <name evidence="3" type="ORF">TM448A00302_0017</name>
</gene>